<evidence type="ECO:0000256" key="1">
    <source>
        <dbReference type="ARBA" id="ARBA00009741"/>
    </source>
</evidence>
<dbReference type="PIRSF" id="PIRSF000401">
    <property type="entry name" value="RPL11_MTase"/>
    <property type="match status" value="1"/>
</dbReference>
<dbReference type="AlphaFoldDB" id="A0A9D1AN48"/>
<feature type="binding site" evidence="6">
    <location>
        <position position="158"/>
    </location>
    <ligand>
        <name>S-adenosyl-L-methionine</name>
        <dbReference type="ChEBI" id="CHEBI:59789"/>
    </ligand>
</feature>
<dbReference type="GO" id="GO:0008276">
    <property type="term" value="F:protein methyltransferase activity"/>
    <property type="evidence" value="ECO:0007669"/>
    <property type="project" value="UniProtKB-UniRule"/>
</dbReference>
<evidence type="ECO:0000313" key="8">
    <source>
        <dbReference type="Proteomes" id="UP000824242"/>
    </source>
</evidence>
<keyword evidence="2 6" id="KW-0963">Cytoplasm</keyword>
<comment type="catalytic activity">
    <reaction evidence="6">
        <text>L-lysyl-[protein] + 3 S-adenosyl-L-methionine = N(6),N(6),N(6)-trimethyl-L-lysyl-[protein] + 3 S-adenosyl-L-homocysteine + 3 H(+)</text>
        <dbReference type="Rhea" id="RHEA:54192"/>
        <dbReference type="Rhea" id="RHEA-COMP:9752"/>
        <dbReference type="Rhea" id="RHEA-COMP:13826"/>
        <dbReference type="ChEBI" id="CHEBI:15378"/>
        <dbReference type="ChEBI" id="CHEBI:29969"/>
        <dbReference type="ChEBI" id="CHEBI:57856"/>
        <dbReference type="ChEBI" id="CHEBI:59789"/>
        <dbReference type="ChEBI" id="CHEBI:61961"/>
    </reaction>
</comment>
<keyword evidence="4 6" id="KW-0808">Transferase</keyword>
<comment type="similarity">
    <text evidence="1 6">Belongs to the methyltransferase superfamily. PrmA family.</text>
</comment>
<organism evidence="7 8">
    <name type="scientific">Candidatus Caccousia avicola</name>
    <dbReference type="NCBI Taxonomy" id="2840721"/>
    <lineage>
        <taxon>Bacteria</taxon>
        <taxon>Bacillati</taxon>
        <taxon>Bacillota</taxon>
        <taxon>Clostridia</taxon>
        <taxon>Eubacteriales</taxon>
        <taxon>Oscillospiraceae</taxon>
        <taxon>Oscillospiraceae incertae sedis</taxon>
        <taxon>Candidatus Caccousia</taxon>
    </lineage>
</organism>
<evidence type="ECO:0000256" key="3">
    <source>
        <dbReference type="ARBA" id="ARBA00022603"/>
    </source>
</evidence>
<reference evidence="7" key="2">
    <citation type="journal article" date="2021" name="PeerJ">
        <title>Extensive microbial diversity within the chicken gut microbiome revealed by metagenomics and culture.</title>
        <authorList>
            <person name="Gilroy R."/>
            <person name="Ravi A."/>
            <person name="Getino M."/>
            <person name="Pursley I."/>
            <person name="Horton D.L."/>
            <person name="Alikhan N.F."/>
            <person name="Baker D."/>
            <person name="Gharbi K."/>
            <person name="Hall N."/>
            <person name="Watson M."/>
            <person name="Adriaenssens E.M."/>
            <person name="Foster-Nyarko E."/>
            <person name="Jarju S."/>
            <person name="Secka A."/>
            <person name="Antonio M."/>
            <person name="Oren A."/>
            <person name="Chaudhuri R.R."/>
            <person name="La Ragione R."/>
            <person name="Hildebrand F."/>
            <person name="Pallen M.J."/>
        </authorList>
    </citation>
    <scope>NUCLEOTIDE SEQUENCE</scope>
    <source>
        <strain evidence="7">ChiSxjej1B13-7958</strain>
    </source>
</reference>
<evidence type="ECO:0000256" key="6">
    <source>
        <dbReference type="HAMAP-Rule" id="MF_00735"/>
    </source>
</evidence>
<evidence type="ECO:0000256" key="5">
    <source>
        <dbReference type="ARBA" id="ARBA00022691"/>
    </source>
</evidence>
<keyword evidence="5 6" id="KW-0949">S-adenosyl-L-methionine</keyword>
<comment type="caution">
    <text evidence="7">The sequence shown here is derived from an EMBL/GenBank/DDBJ whole genome shotgun (WGS) entry which is preliminary data.</text>
</comment>
<dbReference type="InterPro" id="IPR029063">
    <property type="entry name" value="SAM-dependent_MTases_sf"/>
</dbReference>
<evidence type="ECO:0000313" key="7">
    <source>
        <dbReference type="EMBL" id="HIR47167.1"/>
    </source>
</evidence>
<dbReference type="GO" id="GO:0005840">
    <property type="term" value="C:ribosome"/>
    <property type="evidence" value="ECO:0007669"/>
    <property type="project" value="UniProtKB-KW"/>
</dbReference>
<dbReference type="PANTHER" id="PTHR43648:SF1">
    <property type="entry name" value="ELECTRON TRANSFER FLAVOPROTEIN BETA SUBUNIT LYSINE METHYLTRANSFERASE"/>
    <property type="match status" value="1"/>
</dbReference>
<sequence>MDWTEICITVDARDVDRAGDIAQMVVPYGIYMEDYSHLEEEAMEIAHIDLIDEELLKKDRTKGVVHVYISPEENPAEAVSFLRERYQAEGIAHEITTASCAEEDWINNWKKYFKPIPVGERLLIRPTWEEYDGFAGDDRVVLSLDPGLAFGTGTHETTRLCMQLLEEYVQPGQSMLDVGCGSGILSVAALLLGAGSAVGVDIDELAVKTARENAALNHVEDRFTAVCGDLTDKVTGQYDIVAANIVADVIIRLTKDIERFLKPGALYLMSGIIDTREDEVLAAIAPRFELIARREEKGWIALAARLK</sequence>
<dbReference type="Gene3D" id="3.40.50.150">
    <property type="entry name" value="Vaccinia Virus protein VP39"/>
    <property type="match status" value="1"/>
</dbReference>
<dbReference type="CDD" id="cd02440">
    <property type="entry name" value="AdoMet_MTases"/>
    <property type="match status" value="1"/>
</dbReference>
<dbReference type="Pfam" id="PF06325">
    <property type="entry name" value="PrmA"/>
    <property type="match status" value="1"/>
</dbReference>
<dbReference type="EMBL" id="DVGZ01000057">
    <property type="protein sequence ID" value="HIR47167.1"/>
    <property type="molecule type" value="Genomic_DNA"/>
</dbReference>
<evidence type="ECO:0000256" key="4">
    <source>
        <dbReference type="ARBA" id="ARBA00022679"/>
    </source>
</evidence>
<keyword evidence="7" id="KW-0687">Ribonucleoprotein</keyword>
<dbReference type="SUPFAM" id="SSF53335">
    <property type="entry name" value="S-adenosyl-L-methionine-dependent methyltransferases"/>
    <property type="match status" value="1"/>
</dbReference>
<dbReference type="InterPro" id="IPR050078">
    <property type="entry name" value="Ribosomal_L11_MeTrfase_PrmA"/>
</dbReference>
<dbReference type="HAMAP" id="MF_00735">
    <property type="entry name" value="Methyltr_PrmA"/>
    <property type="match status" value="1"/>
</dbReference>
<feature type="binding site" evidence="6">
    <location>
        <position position="244"/>
    </location>
    <ligand>
        <name>S-adenosyl-L-methionine</name>
        <dbReference type="ChEBI" id="CHEBI:59789"/>
    </ligand>
</feature>
<dbReference type="Proteomes" id="UP000824242">
    <property type="component" value="Unassembled WGS sequence"/>
</dbReference>
<dbReference type="GO" id="GO:0005737">
    <property type="term" value="C:cytoplasm"/>
    <property type="evidence" value="ECO:0007669"/>
    <property type="project" value="UniProtKB-SubCell"/>
</dbReference>
<feature type="binding site" evidence="6">
    <location>
        <position position="179"/>
    </location>
    <ligand>
        <name>S-adenosyl-L-methionine</name>
        <dbReference type="ChEBI" id="CHEBI:59789"/>
    </ligand>
</feature>
<dbReference type="NCBIfam" id="TIGR00406">
    <property type="entry name" value="prmA"/>
    <property type="match status" value="1"/>
</dbReference>
<dbReference type="InterPro" id="IPR004498">
    <property type="entry name" value="Ribosomal_PrmA_MeTrfase"/>
</dbReference>
<comment type="function">
    <text evidence="6">Methylates ribosomal protein L11.</text>
</comment>
<comment type="subcellular location">
    <subcellularLocation>
        <location evidence="6">Cytoplasm</location>
    </subcellularLocation>
</comment>
<evidence type="ECO:0000256" key="2">
    <source>
        <dbReference type="ARBA" id="ARBA00022490"/>
    </source>
</evidence>
<accession>A0A9D1AN48</accession>
<dbReference type="GO" id="GO:0032259">
    <property type="term" value="P:methylation"/>
    <property type="evidence" value="ECO:0007669"/>
    <property type="project" value="UniProtKB-KW"/>
</dbReference>
<dbReference type="PANTHER" id="PTHR43648">
    <property type="entry name" value="ELECTRON TRANSFER FLAVOPROTEIN BETA SUBUNIT LYSINE METHYLTRANSFERASE"/>
    <property type="match status" value="1"/>
</dbReference>
<proteinExistence type="inferred from homology"/>
<keyword evidence="7" id="KW-0689">Ribosomal protein</keyword>
<keyword evidence="3 6" id="KW-0489">Methyltransferase</keyword>
<name>A0A9D1AN48_9FIRM</name>
<gene>
    <name evidence="6 7" type="primary">prmA</name>
    <name evidence="7" type="ORF">IAB89_05840</name>
</gene>
<feature type="binding site" evidence="6">
    <location>
        <position position="201"/>
    </location>
    <ligand>
        <name>S-adenosyl-L-methionine</name>
        <dbReference type="ChEBI" id="CHEBI:59789"/>
    </ligand>
</feature>
<dbReference type="EC" id="2.1.1.-" evidence="6"/>
<reference evidence="7" key="1">
    <citation type="submission" date="2020-10" db="EMBL/GenBank/DDBJ databases">
        <authorList>
            <person name="Gilroy R."/>
        </authorList>
    </citation>
    <scope>NUCLEOTIDE SEQUENCE</scope>
    <source>
        <strain evidence="7">ChiSxjej1B13-7958</strain>
    </source>
</reference>
<protein>
    <recommendedName>
        <fullName evidence="6">Ribosomal protein L11 methyltransferase</fullName>
        <shortName evidence="6">L11 Mtase</shortName>
        <ecNumber evidence="6">2.1.1.-</ecNumber>
    </recommendedName>
</protein>